<dbReference type="CDD" id="cd06288">
    <property type="entry name" value="PBP1_sucrose_transcription_regulator"/>
    <property type="match status" value="1"/>
</dbReference>
<keyword evidence="1" id="KW-0678">Repressor</keyword>
<organism evidence="6 7">
    <name type="scientific">Bombiscardovia nodaiensis</name>
    <dbReference type="NCBI Taxonomy" id="2932181"/>
    <lineage>
        <taxon>Bacteria</taxon>
        <taxon>Bacillati</taxon>
        <taxon>Actinomycetota</taxon>
        <taxon>Actinomycetes</taxon>
        <taxon>Bifidobacteriales</taxon>
        <taxon>Bifidobacteriaceae</taxon>
        <taxon>Bombiscardovia</taxon>
    </lineage>
</organism>
<dbReference type="EMBL" id="AP026798">
    <property type="protein sequence ID" value="BDR53312.1"/>
    <property type="molecule type" value="Genomic_DNA"/>
</dbReference>
<proteinExistence type="predicted"/>
<dbReference type="InterPro" id="IPR001761">
    <property type="entry name" value="Peripla_BP/Lac1_sug-bd_dom"/>
</dbReference>
<evidence type="ECO:0000256" key="4">
    <source>
        <dbReference type="ARBA" id="ARBA00023163"/>
    </source>
</evidence>
<dbReference type="Gene3D" id="1.10.260.40">
    <property type="entry name" value="lambda repressor-like DNA-binding domains"/>
    <property type="match status" value="1"/>
</dbReference>
<feature type="domain" description="HTH lacI-type" evidence="5">
    <location>
        <begin position="2"/>
        <end position="58"/>
    </location>
</feature>
<dbReference type="PANTHER" id="PTHR30146">
    <property type="entry name" value="LACI-RELATED TRANSCRIPTIONAL REPRESSOR"/>
    <property type="match status" value="1"/>
</dbReference>
<dbReference type="InterPro" id="IPR000843">
    <property type="entry name" value="HTH_LacI"/>
</dbReference>
<protein>
    <submittedName>
        <fullName evidence="6">LacI family transcriptional regulator</fullName>
    </submittedName>
</protein>
<reference evidence="6 7" key="1">
    <citation type="journal article" date="2023" name="Microbiol. Spectr.">
        <title>Symbiosis of Carpenter Bees with Uncharacterized Lactic Acid Bacteria Showing NAD Auxotrophy.</title>
        <authorList>
            <person name="Kawasaki S."/>
            <person name="Ozawa K."/>
            <person name="Mori T."/>
            <person name="Yamamoto A."/>
            <person name="Ito M."/>
            <person name="Ohkuma M."/>
            <person name="Sakamoto M."/>
            <person name="Matsutani M."/>
        </authorList>
    </citation>
    <scope>NUCLEOTIDE SEQUENCE [LARGE SCALE GENOMIC DNA]</scope>
    <source>
        <strain evidence="6 7">Kim37-2</strain>
    </source>
</reference>
<name>A0ABN6SDY0_9BIFI</name>
<evidence type="ECO:0000256" key="2">
    <source>
        <dbReference type="ARBA" id="ARBA00023015"/>
    </source>
</evidence>
<keyword evidence="7" id="KW-1185">Reference proteome</keyword>
<evidence type="ECO:0000256" key="1">
    <source>
        <dbReference type="ARBA" id="ARBA00022491"/>
    </source>
</evidence>
<keyword evidence="3" id="KW-0238">DNA-binding</keyword>
<dbReference type="Pfam" id="PF00356">
    <property type="entry name" value="LacI"/>
    <property type="match status" value="1"/>
</dbReference>
<dbReference type="SUPFAM" id="SSF47413">
    <property type="entry name" value="lambda repressor-like DNA-binding domains"/>
    <property type="match status" value="1"/>
</dbReference>
<evidence type="ECO:0000313" key="6">
    <source>
        <dbReference type="EMBL" id="BDR53312.1"/>
    </source>
</evidence>
<dbReference type="PANTHER" id="PTHR30146:SF148">
    <property type="entry name" value="HTH-TYPE TRANSCRIPTIONAL REPRESSOR PURR-RELATED"/>
    <property type="match status" value="1"/>
</dbReference>
<evidence type="ECO:0000256" key="3">
    <source>
        <dbReference type="ARBA" id="ARBA00023125"/>
    </source>
</evidence>
<dbReference type="Pfam" id="PF00532">
    <property type="entry name" value="Peripla_BP_1"/>
    <property type="match status" value="1"/>
</dbReference>
<dbReference type="InterPro" id="IPR010982">
    <property type="entry name" value="Lambda_DNA-bd_dom_sf"/>
</dbReference>
<dbReference type="SMART" id="SM00354">
    <property type="entry name" value="HTH_LACI"/>
    <property type="match status" value="1"/>
</dbReference>
<accession>A0ABN6SDY0</accession>
<gene>
    <name evidence="6" type="ORF">KIM372_12190</name>
</gene>
<dbReference type="Gene3D" id="3.40.50.2300">
    <property type="match status" value="2"/>
</dbReference>
<dbReference type="CDD" id="cd01392">
    <property type="entry name" value="HTH_LacI"/>
    <property type="match status" value="1"/>
</dbReference>
<sequence>MTTMKEIAQATGVSVSTVSLVVNGRDQGRVKPDIAERVRAQAKRMGYQPNPLASSLRTSHTRILGFISEEVATTPYAGGIIMGAQDAAARLGYMLITVSTDGVAEEGRQITALKRYGVDGFLYAKMYNRITDLPRALTTLPVVVANARERTGRVPSISPDEFQIGFDATQRLLEAGCQRIAYVGDQDPILAQGIRFKGYQAALKAAGRRCDPALVANVGFNQQALNGVEALVERASPDGFFCFNDARAWYVYEAAARRGLAIGRDWSVVGVDNHRVFAETLAPRLTTIELPHYEMGYWAACKLVSLIEGRELDPARAPDTTAPLPPLNAANPTSIHCQLLEKDSVAAQPRLGE</sequence>
<dbReference type="PROSITE" id="PS00356">
    <property type="entry name" value="HTH_LACI_1"/>
    <property type="match status" value="1"/>
</dbReference>
<keyword evidence="2" id="KW-0805">Transcription regulation</keyword>
<dbReference type="Proteomes" id="UP001321766">
    <property type="component" value="Chromosome"/>
</dbReference>
<dbReference type="SUPFAM" id="SSF53822">
    <property type="entry name" value="Periplasmic binding protein-like I"/>
    <property type="match status" value="1"/>
</dbReference>
<keyword evidence="4" id="KW-0804">Transcription</keyword>
<dbReference type="PROSITE" id="PS50932">
    <property type="entry name" value="HTH_LACI_2"/>
    <property type="match status" value="1"/>
</dbReference>
<dbReference type="InterPro" id="IPR028082">
    <property type="entry name" value="Peripla_BP_I"/>
</dbReference>
<evidence type="ECO:0000313" key="7">
    <source>
        <dbReference type="Proteomes" id="UP001321766"/>
    </source>
</evidence>
<evidence type="ECO:0000259" key="5">
    <source>
        <dbReference type="PROSITE" id="PS50932"/>
    </source>
</evidence>